<keyword evidence="2" id="KW-1185">Reference proteome</keyword>
<dbReference type="EMBL" id="CP114058">
    <property type="protein sequence ID" value="WAS99716.1"/>
    <property type="molecule type" value="Genomic_DNA"/>
</dbReference>
<accession>A0ABY7HKY4</accession>
<protein>
    <submittedName>
        <fullName evidence="1">VirK/YbjX family protein</fullName>
    </submittedName>
</protein>
<dbReference type="Proteomes" id="UP001164712">
    <property type="component" value="Chromosome"/>
</dbReference>
<evidence type="ECO:0000313" key="2">
    <source>
        <dbReference type="Proteomes" id="UP001164712"/>
    </source>
</evidence>
<reference evidence="1" key="1">
    <citation type="submission" date="2022-12" db="EMBL/GenBank/DDBJ databases">
        <title>Complete genome sequence of an Australian strain of Rouxiella badensis DAR84756 and resolution of the R. badensis DSM100043 and R. chamberiensis DSM28324 genomes.</title>
        <authorList>
            <person name="Paul S."/>
            <person name="Anderson P.J."/>
            <person name="Maynard G."/>
            <person name="Dyall-Smith M."/>
            <person name="Kudinha T."/>
        </authorList>
    </citation>
    <scope>NUCLEOTIDE SEQUENCE</scope>
    <source>
        <strain evidence="1">DSM 28324</strain>
    </source>
</reference>
<dbReference type="InterPro" id="IPR007488">
    <property type="entry name" value="DUF535"/>
</dbReference>
<evidence type="ECO:0000313" key="1">
    <source>
        <dbReference type="EMBL" id="WAS99716.1"/>
    </source>
</evidence>
<name>A0ABY7HKY4_9GAMM</name>
<sequence length="313" mass="35992">MSTLSLPSSQSTPQSGLALLCSLITGHAMPGRMWRKFSYRLKFMARSLFYPRATLQVMNQLAAHPLRDEILLAQPTLPCKVHRPYLAANMTRRQHVQGLCDHYQFIRDRMPLALQLGHLSATPLKLATFAGKDQTLFSIAMNATQHVDKEGEITLRFIDKNNTALANITFAFIHLDSLPTLFIGAIQGPAQHIEHQHIQQATKACHGLFPKRILMEAVLLIADKMNMQQVFAVGNKTHIYECPRYNKRKKFVFADYDAFWQTLGAHQHSNGYYHFPLQVTHKSLDDIASKKRAEYRRRYQLLDDMEMQIREKF</sequence>
<organism evidence="1 2">
    <name type="scientific">Rouxiella chamberiensis</name>
    <dbReference type="NCBI Taxonomy" id="1513468"/>
    <lineage>
        <taxon>Bacteria</taxon>
        <taxon>Pseudomonadati</taxon>
        <taxon>Pseudomonadota</taxon>
        <taxon>Gammaproteobacteria</taxon>
        <taxon>Enterobacterales</taxon>
        <taxon>Yersiniaceae</taxon>
        <taxon>Rouxiella</taxon>
    </lineage>
</organism>
<dbReference type="RefSeq" id="WP_045046342.1">
    <property type="nucleotide sequence ID" value="NZ_CP114058.1"/>
</dbReference>
<dbReference type="PANTHER" id="PTHR38785:SF1">
    <property type="entry name" value="HOMOLOG OF VIRK"/>
    <property type="match status" value="1"/>
</dbReference>
<gene>
    <name evidence="1" type="ORF">O1V66_11310</name>
</gene>
<proteinExistence type="predicted"/>
<dbReference type="Pfam" id="PF04393">
    <property type="entry name" value="DUF535"/>
    <property type="match status" value="1"/>
</dbReference>
<dbReference type="PANTHER" id="PTHR38785">
    <property type="entry name" value="HOMOLOG OF VIRK"/>
    <property type="match status" value="1"/>
</dbReference>